<sequence length="28" mass="3367">MFKGDDNTFINIFFFRNSNYKFCIVATI</sequence>
<comment type="caution">
    <text evidence="1">The sequence shown here is derived from an EMBL/GenBank/DDBJ whole genome shotgun (WGS) entry which is preliminary data.</text>
</comment>
<dbReference type="AlphaFoldDB" id="A3IJ75"/>
<reference evidence="1 2" key="1">
    <citation type="submission" date="2007-03" db="EMBL/GenBank/DDBJ databases">
        <authorList>
            <person name="Stal L."/>
            <person name="Ferriera S."/>
            <person name="Johnson J."/>
            <person name="Kravitz S."/>
            <person name="Beeson K."/>
            <person name="Sutton G."/>
            <person name="Rogers Y.-H."/>
            <person name="Friedman R."/>
            <person name="Frazier M."/>
            <person name="Venter J.C."/>
        </authorList>
    </citation>
    <scope>NUCLEOTIDE SEQUENCE [LARGE SCALE GENOMIC DNA]</scope>
    <source>
        <strain evidence="1 2">CCY0110</strain>
    </source>
</reference>
<proteinExistence type="predicted"/>
<gene>
    <name evidence="1" type="ORF">CY0110_18717</name>
</gene>
<evidence type="ECO:0000313" key="1">
    <source>
        <dbReference type="EMBL" id="EAZ93857.1"/>
    </source>
</evidence>
<name>A3IJ75_9CHRO</name>
<accession>A3IJ75</accession>
<dbReference type="EMBL" id="AAXW01000002">
    <property type="protein sequence ID" value="EAZ93857.1"/>
    <property type="molecule type" value="Genomic_DNA"/>
</dbReference>
<organism evidence="1 2">
    <name type="scientific">Crocosphaera chwakensis CCY0110</name>
    <dbReference type="NCBI Taxonomy" id="391612"/>
    <lineage>
        <taxon>Bacteria</taxon>
        <taxon>Bacillati</taxon>
        <taxon>Cyanobacteriota</taxon>
        <taxon>Cyanophyceae</taxon>
        <taxon>Oscillatoriophycideae</taxon>
        <taxon>Chroococcales</taxon>
        <taxon>Aphanothecaceae</taxon>
        <taxon>Crocosphaera</taxon>
        <taxon>Crocosphaera chwakensis</taxon>
    </lineage>
</organism>
<evidence type="ECO:0000313" key="2">
    <source>
        <dbReference type="Proteomes" id="UP000003781"/>
    </source>
</evidence>
<keyword evidence="2" id="KW-1185">Reference proteome</keyword>
<dbReference type="Proteomes" id="UP000003781">
    <property type="component" value="Unassembled WGS sequence"/>
</dbReference>
<protein>
    <submittedName>
        <fullName evidence="1">Uncharacterized protein</fullName>
    </submittedName>
</protein>